<gene>
    <name evidence="1" type="ORF">CTI12_AA337760</name>
</gene>
<name>A0A2U1MVD3_ARTAN</name>
<proteinExistence type="predicted"/>
<dbReference type="OrthoDB" id="9970274at2759"/>
<protein>
    <submittedName>
        <fullName evidence="1">F-box domain, cyclin-like protein</fullName>
    </submittedName>
</protein>
<evidence type="ECO:0000313" key="1">
    <source>
        <dbReference type="EMBL" id="PWA65211.1"/>
    </source>
</evidence>
<dbReference type="Pfam" id="PF14299">
    <property type="entry name" value="PP2"/>
    <property type="match status" value="1"/>
</dbReference>
<evidence type="ECO:0000313" key="2">
    <source>
        <dbReference type="Proteomes" id="UP000245207"/>
    </source>
</evidence>
<organism evidence="1 2">
    <name type="scientific">Artemisia annua</name>
    <name type="common">Sweet wormwood</name>
    <dbReference type="NCBI Taxonomy" id="35608"/>
    <lineage>
        <taxon>Eukaryota</taxon>
        <taxon>Viridiplantae</taxon>
        <taxon>Streptophyta</taxon>
        <taxon>Embryophyta</taxon>
        <taxon>Tracheophyta</taxon>
        <taxon>Spermatophyta</taxon>
        <taxon>Magnoliopsida</taxon>
        <taxon>eudicotyledons</taxon>
        <taxon>Gunneridae</taxon>
        <taxon>Pentapetalae</taxon>
        <taxon>asterids</taxon>
        <taxon>campanulids</taxon>
        <taxon>Asterales</taxon>
        <taxon>Asteraceae</taxon>
        <taxon>Asteroideae</taxon>
        <taxon>Anthemideae</taxon>
        <taxon>Artemisiinae</taxon>
        <taxon>Artemisia</taxon>
    </lineage>
</organism>
<sequence>MSVSEVWFNRVYRKAEERVLIFAMAMAARGIEDQKYWNWVPTEESRFNIAAYLQQIWWFEVDGSLIFPFSADIYKLSFRIRLEDSPKECKVGEFIVSASDPTLKSDSQ</sequence>
<dbReference type="EMBL" id="PKPP01004268">
    <property type="protein sequence ID" value="PWA65211.1"/>
    <property type="molecule type" value="Genomic_DNA"/>
</dbReference>
<dbReference type="InterPro" id="IPR025886">
    <property type="entry name" value="PP2-like"/>
</dbReference>
<dbReference type="Proteomes" id="UP000245207">
    <property type="component" value="Unassembled WGS sequence"/>
</dbReference>
<reference evidence="1 2" key="1">
    <citation type="journal article" date="2018" name="Mol. Plant">
        <title>The genome of Artemisia annua provides insight into the evolution of Asteraceae family and artemisinin biosynthesis.</title>
        <authorList>
            <person name="Shen Q."/>
            <person name="Zhang L."/>
            <person name="Liao Z."/>
            <person name="Wang S."/>
            <person name="Yan T."/>
            <person name="Shi P."/>
            <person name="Liu M."/>
            <person name="Fu X."/>
            <person name="Pan Q."/>
            <person name="Wang Y."/>
            <person name="Lv Z."/>
            <person name="Lu X."/>
            <person name="Zhang F."/>
            <person name="Jiang W."/>
            <person name="Ma Y."/>
            <person name="Chen M."/>
            <person name="Hao X."/>
            <person name="Li L."/>
            <person name="Tang Y."/>
            <person name="Lv G."/>
            <person name="Zhou Y."/>
            <person name="Sun X."/>
            <person name="Brodelius P.E."/>
            <person name="Rose J.K.C."/>
            <person name="Tang K."/>
        </authorList>
    </citation>
    <scope>NUCLEOTIDE SEQUENCE [LARGE SCALE GENOMIC DNA]</scope>
    <source>
        <strain evidence="2">cv. Huhao1</strain>
        <tissue evidence="1">Leaf</tissue>
    </source>
</reference>
<dbReference type="STRING" id="35608.A0A2U1MVD3"/>
<accession>A0A2U1MVD3</accession>
<keyword evidence="2" id="KW-1185">Reference proteome</keyword>
<dbReference type="PANTHER" id="PTHR31960:SF2">
    <property type="entry name" value="F-BOX PROTEIN PP2-A15"/>
    <property type="match status" value="1"/>
</dbReference>
<dbReference type="AlphaFoldDB" id="A0A2U1MVD3"/>
<dbReference type="PANTHER" id="PTHR31960">
    <property type="entry name" value="F-BOX PROTEIN PP2-A15"/>
    <property type="match status" value="1"/>
</dbReference>
<comment type="caution">
    <text evidence="1">The sequence shown here is derived from an EMBL/GenBank/DDBJ whole genome shotgun (WGS) entry which is preliminary data.</text>
</comment>